<evidence type="ECO:0000256" key="6">
    <source>
        <dbReference type="ARBA" id="ARBA00023146"/>
    </source>
</evidence>
<dbReference type="InterPro" id="IPR006195">
    <property type="entry name" value="aa-tRNA-synth_II"/>
</dbReference>
<dbReference type="NCBIfam" id="TIGR00457">
    <property type="entry name" value="asnS"/>
    <property type="match status" value="1"/>
</dbReference>
<dbReference type="Pfam" id="PF00152">
    <property type="entry name" value="tRNA-synt_2"/>
    <property type="match status" value="1"/>
</dbReference>
<dbReference type="GO" id="GO:0006421">
    <property type="term" value="P:asparaginyl-tRNA aminoacylation"/>
    <property type="evidence" value="ECO:0007669"/>
    <property type="project" value="UniProtKB-UniRule"/>
</dbReference>
<name>A0A1F7WAG0_9BACT</name>
<dbReference type="SUPFAM" id="SSF55681">
    <property type="entry name" value="Class II aaRS and biotin synthetases"/>
    <property type="match status" value="1"/>
</dbReference>
<proteinExistence type="inferred from homology"/>
<evidence type="ECO:0000256" key="5">
    <source>
        <dbReference type="ARBA" id="ARBA00022917"/>
    </source>
</evidence>
<dbReference type="HAMAP" id="MF_00534">
    <property type="entry name" value="Asn_tRNA_synth"/>
    <property type="match status" value="1"/>
</dbReference>
<keyword evidence="2 7" id="KW-0436">Ligase</keyword>
<dbReference type="Gene3D" id="3.30.930.10">
    <property type="entry name" value="Bira Bifunctional Protein, Domain 2"/>
    <property type="match status" value="1"/>
</dbReference>
<dbReference type="EC" id="6.1.1.22" evidence="7"/>
<feature type="coiled-coil region" evidence="8">
    <location>
        <begin position="245"/>
        <end position="272"/>
    </location>
</feature>
<dbReference type="PANTHER" id="PTHR22594">
    <property type="entry name" value="ASPARTYL/LYSYL-TRNA SYNTHETASE"/>
    <property type="match status" value="1"/>
</dbReference>
<evidence type="ECO:0000256" key="7">
    <source>
        <dbReference type="HAMAP-Rule" id="MF_00534"/>
    </source>
</evidence>
<dbReference type="InterPro" id="IPR012340">
    <property type="entry name" value="NA-bd_OB-fold"/>
</dbReference>
<dbReference type="PRINTS" id="PR01042">
    <property type="entry name" value="TRNASYNTHASP"/>
</dbReference>
<dbReference type="InterPro" id="IPR004365">
    <property type="entry name" value="NA-bd_OB_tRNA"/>
</dbReference>
<organism evidence="10 11">
    <name type="scientific">Candidatus Uhrbacteria bacterium RIFOXYB2_FULL_57_15</name>
    <dbReference type="NCBI Taxonomy" id="1802422"/>
    <lineage>
        <taxon>Bacteria</taxon>
        <taxon>Candidatus Uhriibacteriota</taxon>
    </lineage>
</organism>
<dbReference type="InterPro" id="IPR004364">
    <property type="entry name" value="Aa-tRNA-synt_II"/>
</dbReference>
<dbReference type="SUPFAM" id="SSF50249">
    <property type="entry name" value="Nucleic acid-binding proteins"/>
    <property type="match status" value="1"/>
</dbReference>
<gene>
    <name evidence="7" type="primary">asnS</name>
    <name evidence="10" type="ORF">A2304_02590</name>
</gene>
<comment type="subcellular location">
    <subcellularLocation>
        <location evidence="7">Cytoplasm</location>
    </subcellularLocation>
</comment>
<keyword evidence="6 7" id="KW-0030">Aminoacyl-tRNA synthetase</keyword>
<keyword evidence="4 7" id="KW-0067">ATP-binding</keyword>
<evidence type="ECO:0000256" key="8">
    <source>
        <dbReference type="SAM" id="Coils"/>
    </source>
</evidence>
<dbReference type="CDD" id="cd00776">
    <property type="entry name" value="AsxRS_core"/>
    <property type="match status" value="1"/>
</dbReference>
<sequence length="431" mass="49062">MSTTAAEIGAYVGQEVELKGWAYNFRSSGKIFFLQFRDGTGRVQAVYSNSELPEDQWNALNGIRIESSVIVTGVVKAESRSPSGFELQGISFRAVHVAPEDYPIGKKEHGPDFLLDQRHLWLRSEKQWAIQRVRNTIINATFAYFNENGYVKFDTPILTPTACEGTTELFSIEYFDMGNAYLSQSGQLYLEAGIMSLGRAFDFGPVFRAEKSKTRRHLTEFWMMDAEAAFVEHEENMAIQEGLVCRIVKDVLEKNRKELEILERDVAALEKVRAPFVHMTHAEAVAKLRELGSDIGDMDDLGGDDETVLTKLYDRPIFVEKYPAAVKAFYMKRDPQDPMRVLGSDMLAPEGYGEIIGGSQREDDYDTLLLRMKEHDVPVEPYQWYLDLRRYGSVPHSGFGYGLERIVAWVCGLQHIRETIPFPRLINRITP</sequence>
<dbReference type="GO" id="GO:0003676">
    <property type="term" value="F:nucleic acid binding"/>
    <property type="evidence" value="ECO:0007669"/>
    <property type="project" value="InterPro"/>
</dbReference>
<evidence type="ECO:0000313" key="11">
    <source>
        <dbReference type="Proteomes" id="UP000176501"/>
    </source>
</evidence>
<protein>
    <recommendedName>
        <fullName evidence="7">Asparagine--tRNA ligase</fullName>
        <ecNumber evidence="7">6.1.1.22</ecNumber>
    </recommendedName>
    <alternativeName>
        <fullName evidence="7">Asparaginyl-tRNA synthetase</fullName>
        <shortName evidence="7">AsnRS</shortName>
    </alternativeName>
</protein>
<dbReference type="InterPro" id="IPR045864">
    <property type="entry name" value="aa-tRNA-synth_II/BPL/LPL"/>
</dbReference>
<reference evidence="10 11" key="1">
    <citation type="journal article" date="2016" name="Nat. Commun.">
        <title>Thousands of microbial genomes shed light on interconnected biogeochemical processes in an aquifer system.</title>
        <authorList>
            <person name="Anantharaman K."/>
            <person name="Brown C.T."/>
            <person name="Hug L.A."/>
            <person name="Sharon I."/>
            <person name="Castelle C.J."/>
            <person name="Probst A.J."/>
            <person name="Thomas B.C."/>
            <person name="Singh A."/>
            <person name="Wilkins M.J."/>
            <person name="Karaoz U."/>
            <person name="Brodie E.L."/>
            <person name="Williams K.H."/>
            <person name="Hubbard S.S."/>
            <person name="Banfield J.F."/>
        </authorList>
    </citation>
    <scope>NUCLEOTIDE SEQUENCE [LARGE SCALE GENOMIC DNA]</scope>
</reference>
<comment type="subunit">
    <text evidence="7">Homodimer.</text>
</comment>
<comment type="similarity">
    <text evidence="1 7">Belongs to the class-II aminoacyl-tRNA synthetase family.</text>
</comment>
<dbReference type="Pfam" id="PF01336">
    <property type="entry name" value="tRNA_anti-codon"/>
    <property type="match status" value="1"/>
</dbReference>
<evidence type="ECO:0000256" key="1">
    <source>
        <dbReference type="ARBA" id="ARBA00008226"/>
    </source>
</evidence>
<evidence type="ECO:0000313" key="10">
    <source>
        <dbReference type="EMBL" id="OGL99064.1"/>
    </source>
</evidence>
<keyword evidence="7" id="KW-0963">Cytoplasm</keyword>
<dbReference type="AlphaFoldDB" id="A0A1F7WAG0"/>
<comment type="caution">
    <text evidence="10">The sequence shown here is derived from an EMBL/GenBank/DDBJ whole genome shotgun (WGS) entry which is preliminary data.</text>
</comment>
<feature type="domain" description="Aminoacyl-transfer RNA synthetases class-II family profile" evidence="9">
    <location>
        <begin position="132"/>
        <end position="431"/>
    </location>
</feature>
<evidence type="ECO:0000256" key="4">
    <source>
        <dbReference type="ARBA" id="ARBA00022840"/>
    </source>
</evidence>
<dbReference type="Gene3D" id="2.40.50.140">
    <property type="entry name" value="Nucleic acid-binding proteins"/>
    <property type="match status" value="1"/>
</dbReference>
<comment type="catalytic activity">
    <reaction evidence="7">
        <text>tRNA(Asn) + L-asparagine + ATP = L-asparaginyl-tRNA(Asn) + AMP + diphosphate + H(+)</text>
        <dbReference type="Rhea" id="RHEA:11180"/>
        <dbReference type="Rhea" id="RHEA-COMP:9659"/>
        <dbReference type="Rhea" id="RHEA-COMP:9674"/>
        <dbReference type="ChEBI" id="CHEBI:15378"/>
        <dbReference type="ChEBI" id="CHEBI:30616"/>
        <dbReference type="ChEBI" id="CHEBI:33019"/>
        <dbReference type="ChEBI" id="CHEBI:58048"/>
        <dbReference type="ChEBI" id="CHEBI:78442"/>
        <dbReference type="ChEBI" id="CHEBI:78515"/>
        <dbReference type="ChEBI" id="CHEBI:456215"/>
        <dbReference type="EC" id="6.1.1.22"/>
    </reaction>
</comment>
<dbReference type="EMBL" id="MGFE01000011">
    <property type="protein sequence ID" value="OGL99064.1"/>
    <property type="molecule type" value="Genomic_DNA"/>
</dbReference>
<evidence type="ECO:0000259" key="9">
    <source>
        <dbReference type="PROSITE" id="PS50862"/>
    </source>
</evidence>
<dbReference type="InterPro" id="IPR002312">
    <property type="entry name" value="Asp/Asn-tRNA-synth_IIb"/>
</dbReference>
<evidence type="ECO:0000256" key="3">
    <source>
        <dbReference type="ARBA" id="ARBA00022741"/>
    </source>
</evidence>
<evidence type="ECO:0000256" key="2">
    <source>
        <dbReference type="ARBA" id="ARBA00022598"/>
    </source>
</evidence>
<dbReference type="Proteomes" id="UP000176501">
    <property type="component" value="Unassembled WGS sequence"/>
</dbReference>
<dbReference type="CDD" id="cd04323">
    <property type="entry name" value="AsnRS_cyto_like_N"/>
    <property type="match status" value="1"/>
</dbReference>
<keyword evidence="5 7" id="KW-0648">Protein biosynthesis</keyword>
<keyword evidence="3 7" id="KW-0547">Nucleotide-binding</keyword>
<dbReference type="PROSITE" id="PS50862">
    <property type="entry name" value="AA_TRNA_LIGASE_II"/>
    <property type="match status" value="1"/>
</dbReference>
<dbReference type="NCBIfam" id="NF003037">
    <property type="entry name" value="PRK03932.1"/>
    <property type="match status" value="1"/>
</dbReference>
<dbReference type="GO" id="GO:0005737">
    <property type="term" value="C:cytoplasm"/>
    <property type="evidence" value="ECO:0007669"/>
    <property type="project" value="UniProtKB-SubCell"/>
</dbReference>
<accession>A0A1F7WAG0</accession>
<keyword evidence="8" id="KW-0175">Coiled coil</keyword>
<dbReference type="GO" id="GO:0004816">
    <property type="term" value="F:asparagine-tRNA ligase activity"/>
    <property type="evidence" value="ECO:0007669"/>
    <property type="project" value="UniProtKB-UniRule"/>
</dbReference>
<dbReference type="GO" id="GO:0005524">
    <property type="term" value="F:ATP binding"/>
    <property type="evidence" value="ECO:0007669"/>
    <property type="project" value="UniProtKB-UniRule"/>
</dbReference>
<dbReference type="InterPro" id="IPR004522">
    <property type="entry name" value="Asn-tRNA-ligase"/>
</dbReference>
<dbReference type="PANTHER" id="PTHR22594:SF34">
    <property type="entry name" value="ASPARAGINE--TRNA LIGASE, MITOCHONDRIAL-RELATED"/>
    <property type="match status" value="1"/>
</dbReference>